<keyword evidence="4" id="KW-1185">Reference proteome</keyword>
<dbReference type="AlphaFoldDB" id="A0AAN5C5C1"/>
<proteinExistence type="predicted"/>
<sequence>SLSLLLSFSIHFLLASPRETVPSSPMSGKQIRNGKVPNPNPLPHRQQTAVRLAAAAAPTAPPPHTLTSEGSTTASDESVSDISTASKISSRASMSKFSTNEELPRKCLVVRRSAPKKGVTKTEIRLVIYNETQKKEGLRKMEYPALMDASEMLADRLRDLETKNTKDAYDKDRQIRRELEGERRPAPPPDRVKEAIAKLKEVAPSMCNSTTPTQRRSLGKISIDILTYCTSFQKPHRERRAPKAASATPTVTASTTVISYKDLDKWIDILTSSEKRNSVMSATI</sequence>
<evidence type="ECO:0000313" key="4">
    <source>
        <dbReference type="Proteomes" id="UP001328107"/>
    </source>
</evidence>
<reference evidence="4" key="1">
    <citation type="submission" date="2022-10" db="EMBL/GenBank/DDBJ databases">
        <title>Genome assembly of Pristionchus species.</title>
        <authorList>
            <person name="Yoshida K."/>
            <person name="Sommer R.J."/>
        </authorList>
    </citation>
    <scope>NUCLEOTIDE SEQUENCE [LARGE SCALE GENOMIC DNA]</scope>
    <source>
        <strain evidence="4">RS5460</strain>
    </source>
</reference>
<feature type="non-terminal residue" evidence="3">
    <location>
        <position position="1"/>
    </location>
</feature>
<keyword evidence="2" id="KW-0732">Signal</keyword>
<name>A0AAN5C5C1_9BILA</name>
<evidence type="ECO:0000256" key="1">
    <source>
        <dbReference type="SAM" id="MobiDB-lite"/>
    </source>
</evidence>
<feature type="signal peptide" evidence="2">
    <location>
        <begin position="1"/>
        <end position="15"/>
    </location>
</feature>
<evidence type="ECO:0000256" key="2">
    <source>
        <dbReference type="SAM" id="SignalP"/>
    </source>
</evidence>
<accession>A0AAN5C5C1</accession>
<protein>
    <submittedName>
        <fullName evidence="3">Uncharacterized protein</fullName>
    </submittedName>
</protein>
<comment type="caution">
    <text evidence="3">The sequence shown here is derived from an EMBL/GenBank/DDBJ whole genome shotgun (WGS) entry which is preliminary data.</text>
</comment>
<evidence type="ECO:0000313" key="3">
    <source>
        <dbReference type="EMBL" id="GMR31235.1"/>
    </source>
</evidence>
<dbReference type="Proteomes" id="UP001328107">
    <property type="component" value="Unassembled WGS sequence"/>
</dbReference>
<organism evidence="3 4">
    <name type="scientific">Pristionchus mayeri</name>
    <dbReference type="NCBI Taxonomy" id="1317129"/>
    <lineage>
        <taxon>Eukaryota</taxon>
        <taxon>Metazoa</taxon>
        <taxon>Ecdysozoa</taxon>
        <taxon>Nematoda</taxon>
        <taxon>Chromadorea</taxon>
        <taxon>Rhabditida</taxon>
        <taxon>Rhabditina</taxon>
        <taxon>Diplogasteromorpha</taxon>
        <taxon>Diplogasteroidea</taxon>
        <taxon>Neodiplogasteridae</taxon>
        <taxon>Pristionchus</taxon>
    </lineage>
</organism>
<feature type="compositionally biased region" description="Polar residues" evidence="1">
    <location>
        <begin position="65"/>
        <end position="90"/>
    </location>
</feature>
<feature type="chain" id="PRO_5042904290" evidence="2">
    <location>
        <begin position="16"/>
        <end position="284"/>
    </location>
</feature>
<feature type="region of interest" description="Disordered" evidence="1">
    <location>
        <begin position="170"/>
        <end position="189"/>
    </location>
</feature>
<dbReference type="EMBL" id="BTRK01000001">
    <property type="protein sequence ID" value="GMR31235.1"/>
    <property type="molecule type" value="Genomic_DNA"/>
</dbReference>
<feature type="region of interest" description="Disordered" evidence="1">
    <location>
        <begin position="19"/>
        <end position="90"/>
    </location>
</feature>
<gene>
    <name evidence="3" type="ORF">PMAYCL1PPCAC_01430</name>
</gene>